<accession>A0ABW2ZKA4</accession>
<evidence type="ECO:0008006" key="3">
    <source>
        <dbReference type="Google" id="ProtNLM"/>
    </source>
</evidence>
<dbReference type="RefSeq" id="WP_377144700.1">
    <property type="nucleotide sequence ID" value="NZ_JBHTIA010000012.1"/>
</dbReference>
<keyword evidence="2" id="KW-1185">Reference proteome</keyword>
<comment type="caution">
    <text evidence="1">The sequence shown here is derived from an EMBL/GenBank/DDBJ whole genome shotgun (WGS) entry which is preliminary data.</text>
</comment>
<reference evidence="2" key="1">
    <citation type="journal article" date="2019" name="Int. J. Syst. Evol. Microbiol.">
        <title>The Global Catalogue of Microorganisms (GCM) 10K type strain sequencing project: providing services to taxonomists for standard genome sequencing and annotation.</title>
        <authorList>
            <consortium name="The Broad Institute Genomics Platform"/>
            <consortium name="The Broad Institute Genome Sequencing Center for Infectious Disease"/>
            <person name="Wu L."/>
            <person name="Ma J."/>
        </authorList>
    </citation>
    <scope>NUCLEOTIDE SEQUENCE [LARGE SCALE GENOMIC DNA]</scope>
    <source>
        <strain evidence="2">CCUG 60742</strain>
    </source>
</reference>
<evidence type="ECO:0000313" key="1">
    <source>
        <dbReference type="EMBL" id="MFD0766612.1"/>
    </source>
</evidence>
<organism evidence="1 2">
    <name type="scientific">Mucilaginibacter lutimaris</name>
    <dbReference type="NCBI Taxonomy" id="931629"/>
    <lineage>
        <taxon>Bacteria</taxon>
        <taxon>Pseudomonadati</taxon>
        <taxon>Bacteroidota</taxon>
        <taxon>Sphingobacteriia</taxon>
        <taxon>Sphingobacteriales</taxon>
        <taxon>Sphingobacteriaceae</taxon>
        <taxon>Mucilaginibacter</taxon>
    </lineage>
</organism>
<name>A0ABW2ZKA4_9SPHI</name>
<dbReference type="Proteomes" id="UP001597073">
    <property type="component" value="Unassembled WGS sequence"/>
</dbReference>
<proteinExistence type="predicted"/>
<gene>
    <name evidence="1" type="ORF">ACFQZI_17255</name>
</gene>
<protein>
    <recommendedName>
        <fullName evidence="3">TerB family tellurite resistance protein</fullName>
    </recommendedName>
</protein>
<dbReference type="EMBL" id="JBHTIA010000012">
    <property type="protein sequence ID" value="MFD0766612.1"/>
    <property type="molecule type" value="Genomic_DNA"/>
</dbReference>
<sequence>MFQRDFIMNEARKFALMLAKLLGLKAEGEYEEYLKYFNEVLDEEYNAELDELLKLDEDAFKKRLTDANYSAEKLNALGQMLYVFAEPFTANEETAALLKKVMVIFNLLQTEHHYESFDNVTRRNAIHKYFETNYERT</sequence>
<evidence type="ECO:0000313" key="2">
    <source>
        <dbReference type="Proteomes" id="UP001597073"/>
    </source>
</evidence>